<dbReference type="SUPFAM" id="SSF81606">
    <property type="entry name" value="PP2C-like"/>
    <property type="match status" value="1"/>
</dbReference>
<dbReference type="Gene3D" id="3.60.40.10">
    <property type="entry name" value="PPM-type phosphatase domain"/>
    <property type="match status" value="1"/>
</dbReference>
<dbReference type="CDD" id="cd00143">
    <property type="entry name" value="PP2Cc"/>
    <property type="match status" value="1"/>
</dbReference>
<dbReference type="InterPro" id="IPR015655">
    <property type="entry name" value="PP2C"/>
</dbReference>
<evidence type="ECO:0000313" key="3">
    <source>
        <dbReference type="Proteomes" id="UP000596660"/>
    </source>
</evidence>
<dbReference type="PROSITE" id="PS51746">
    <property type="entry name" value="PPM_2"/>
    <property type="match status" value="1"/>
</dbReference>
<dbReference type="GO" id="GO:0004722">
    <property type="term" value="F:protein serine/threonine phosphatase activity"/>
    <property type="evidence" value="ECO:0007669"/>
    <property type="project" value="InterPro"/>
</dbReference>
<keyword evidence="3" id="KW-1185">Reference proteome</keyword>
<feature type="domain" description="PPM-type phosphatase" evidence="1">
    <location>
        <begin position="32"/>
        <end position="307"/>
    </location>
</feature>
<dbReference type="PANTHER" id="PTHR47992">
    <property type="entry name" value="PROTEIN PHOSPHATASE"/>
    <property type="match status" value="1"/>
</dbReference>
<organism evidence="2 3">
    <name type="scientific">Chenopodium quinoa</name>
    <name type="common">Quinoa</name>
    <dbReference type="NCBI Taxonomy" id="63459"/>
    <lineage>
        <taxon>Eukaryota</taxon>
        <taxon>Viridiplantae</taxon>
        <taxon>Streptophyta</taxon>
        <taxon>Embryophyta</taxon>
        <taxon>Tracheophyta</taxon>
        <taxon>Spermatophyta</taxon>
        <taxon>Magnoliopsida</taxon>
        <taxon>eudicotyledons</taxon>
        <taxon>Gunneridae</taxon>
        <taxon>Pentapetalae</taxon>
        <taxon>Caryophyllales</taxon>
        <taxon>Chenopodiaceae</taxon>
        <taxon>Chenopodioideae</taxon>
        <taxon>Atripliceae</taxon>
        <taxon>Chenopodium</taxon>
    </lineage>
</organism>
<evidence type="ECO:0000313" key="2">
    <source>
        <dbReference type="EnsemblPlants" id="AUR62009185-RA:cds"/>
    </source>
</evidence>
<dbReference type="SMART" id="SM00332">
    <property type="entry name" value="PP2Cc"/>
    <property type="match status" value="1"/>
</dbReference>
<sequence>MGNCISCVSSNIQVHEDGFHENCLHIVERSLKVGSVHSRRGAQGLNQDAAILREGYGSTEDGVLCALFDGHGIYGHKVSMFVRNQLPALLLNQISSLEWDEACVVSSFEAMDELLRQSEDVDSTHSGATAVVVIKQGADLVIANLGDSRAVLGTITEFGVQATQLTVDLKPDVPGEESSEADRIKQSKGQVFALEDETHIPRIWQPEENIPGLAMSRAFGDFNMKSYGLIAIPEVSHHRLNSEDHFLVLASDGVWDVLSNEEVVSVVWSAENKEAATEAVTYRARAAWSHNFPSARPDDCTAICLFF</sequence>
<proteinExistence type="predicted"/>
<dbReference type="SMR" id="A0A803LBE6"/>
<dbReference type="Proteomes" id="UP000596660">
    <property type="component" value="Unplaced"/>
</dbReference>
<dbReference type="Pfam" id="PF00481">
    <property type="entry name" value="PP2C"/>
    <property type="match status" value="1"/>
</dbReference>
<accession>A0A803LBE6</accession>
<name>A0A803LBE6_CHEQI</name>
<dbReference type="AlphaFoldDB" id="A0A803LBE6"/>
<reference evidence="2" key="2">
    <citation type="submission" date="2021-03" db="UniProtKB">
        <authorList>
            <consortium name="EnsemblPlants"/>
        </authorList>
    </citation>
    <scope>IDENTIFICATION</scope>
</reference>
<dbReference type="EnsemblPlants" id="AUR62009185-RA">
    <property type="protein sequence ID" value="AUR62009185-RA:cds"/>
    <property type="gene ID" value="AUR62009185"/>
</dbReference>
<reference evidence="2" key="1">
    <citation type="journal article" date="2017" name="Nature">
        <title>The genome of Chenopodium quinoa.</title>
        <authorList>
            <person name="Jarvis D.E."/>
            <person name="Ho Y.S."/>
            <person name="Lightfoot D.J."/>
            <person name="Schmoeckel S.M."/>
            <person name="Li B."/>
            <person name="Borm T.J.A."/>
            <person name="Ohyanagi H."/>
            <person name="Mineta K."/>
            <person name="Michell C.T."/>
            <person name="Saber N."/>
            <person name="Kharbatia N.M."/>
            <person name="Rupper R.R."/>
            <person name="Sharp A.R."/>
            <person name="Dally N."/>
            <person name="Boughton B.A."/>
            <person name="Woo Y.H."/>
            <person name="Gao G."/>
            <person name="Schijlen E.G.W.M."/>
            <person name="Guo X."/>
            <person name="Momin A.A."/>
            <person name="Negrao S."/>
            <person name="Al-Babili S."/>
            <person name="Gehring C."/>
            <person name="Roessner U."/>
            <person name="Jung C."/>
            <person name="Murphy K."/>
            <person name="Arold S.T."/>
            <person name="Gojobori T."/>
            <person name="van der Linden C.G."/>
            <person name="van Loo E.N."/>
            <person name="Jellen E.N."/>
            <person name="Maughan P.J."/>
            <person name="Tester M."/>
        </authorList>
    </citation>
    <scope>NUCLEOTIDE SEQUENCE [LARGE SCALE GENOMIC DNA]</scope>
    <source>
        <strain evidence="2">cv. PI 614886</strain>
    </source>
</reference>
<dbReference type="Gramene" id="AUR62009185-RA">
    <property type="protein sequence ID" value="AUR62009185-RA:cds"/>
    <property type="gene ID" value="AUR62009185"/>
</dbReference>
<protein>
    <recommendedName>
        <fullName evidence="1">PPM-type phosphatase domain-containing protein</fullName>
    </recommendedName>
</protein>
<dbReference type="InterPro" id="IPR001932">
    <property type="entry name" value="PPM-type_phosphatase-like_dom"/>
</dbReference>
<evidence type="ECO:0000259" key="1">
    <source>
        <dbReference type="PROSITE" id="PS51746"/>
    </source>
</evidence>
<dbReference type="InterPro" id="IPR036457">
    <property type="entry name" value="PPM-type-like_dom_sf"/>
</dbReference>